<dbReference type="EMBL" id="CP009211">
    <property type="protein sequence ID" value="AIJ33600.1"/>
    <property type="molecule type" value="Genomic_DNA"/>
</dbReference>
<feature type="coiled-coil region" evidence="2">
    <location>
        <begin position="69"/>
        <end position="96"/>
    </location>
</feature>
<dbReference type="PROSITE" id="PS50937">
    <property type="entry name" value="HTH_MERR_2"/>
    <property type="match status" value="1"/>
</dbReference>
<evidence type="ECO:0000313" key="5">
    <source>
        <dbReference type="EMBL" id="SNV72868.1"/>
    </source>
</evidence>
<name>A0A076NPD9_9CORY</name>
<dbReference type="InterPro" id="IPR009061">
    <property type="entry name" value="DNA-bd_dom_put_sf"/>
</dbReference>
<gene>
    <name evidence="4" type="ORF">CIMIT_06560</name>
    <name evidence="5" type="ORF">SAMEA4535761_01372</name>
</gene>
<evidence type="ECO:0000256" key="1">
    <source>
        <dbReference type="ARBA" id="ARBA00023125"/>
    </source>
</evidence>
<dbReference type="OrthoDB" id="4569196at2"/>
<dbReference type="GO" id="GO:0003677">
    <property type="term" value="F:DNA binding"/>
    <property type="evidence" value="ECO:0007669"/>
    <property type="project" value="UniProtKB-KW"/>
</dbReference>
<evidence type="ECO:0000313" key="6">
    <source>
        <dbReference type="Proteomes" id="UP000028780"/>
    </source>
</evidence>
<proteinExistence type="predicted"/>
<dbReference type="InterPro" id="IPR047057">
    <property type="entry name" value="MerR_fam"/>
</dbReference>
<organism evidence="4 6">
    <name type="scientific">Corynebacterium imitans</name>
    <dbReference type="NCBI Taxonomy" id="156978"/>
    <lineage>
        <taxon>Bacteria</taxon>
        <taxon>Bacillati</taxon>
        <taxon>Actinomycetota</taxon>
        <taxon>Actinomycetes</taxon>
        <taxon>Mycobacteriales</taxon>
        <taxon>Corynebacteriaceae</taxon>
        <taxon>Corynebacterium</taxon>
    </lineage>
</organism>
<keyword evidence="1" id="KW-0238">DNA-binding</keyword>
<dbReference type="PANTHER" id="PTHR30204">
    <property type="entry name" value="REDOX-CYCLING DRUG-SENSING TRANSCRIPTIONAL ACTIVATOR SOXR"/>
    <property type="match status" value="1"/>
</dbReference>
<keyword evidence="2" id="KW-0175">Coiled coil</keyword>
<dbReference type="HOGENOM" id="CLU_079903_1_0_11"/>
<dbReference type="SMART" id="SM00422">
    <property type="entry name" value="HTH_MERR"/>
    <property type="match status" value="1"/>
</dbReference>
<evidence type="ECO:0000256" key="2">
    <source>
        <dbReference type="SAM" id="Coils"/>
    </source>
</evidence>
<reference evidence="4 6" key="1">
    <citation type="submission" date="2014-08" db="EMBL/GenBank/DDBJ databases">
        <title>Complete genome sequence of Corynebacterium imitans DSM 44264, isolated from a five-month-old boy with suspected pharyngeal diphtheria.</title>
        <authorList>
            <person name="Mollmann S."/>
            <person name="Albersmeier A."/>
            <person name="Ruckert C."/>
            <person name="Tauch A."/>
        </authorList>
    </citation>
    <scope>NUCLEOTIDE SEQUENCE [LARGE SCALE GENOMIC DNA]</scope>
    <source>
        <strain evidence="4 6">DSM 44264</strain>
    </source>
</reference>
<accession>A0A076NPD9</accession>
<dbReference type="Proteomes" id="UP000215374">
    <property type="component" value="Chromosome 1"/>
</dbReference>
<dbReference type="GO" id="GO:0003700">
    <property type="term" value="F:DNA-binding transcription factor activity"/>
    <property type="evidence" value="ECO:0007669"/>
    <property type="project" value="InterPro"/>
</dbReference>
<dbReference type="eggNOG" id="COG0789">
    <property type="taxonomic scope" value="Bacteria"/>
</dbReference>
<dbReference type="RefSeq" id="WP_038590685.1">
    <property type="nucleotide sequence ID" value="NZ_CP009211.1"/>
</dbReference>
<dbReference type="Gene3D" id="1.10.1660.10">
    <property type="match status" value="1"/>
</dbReference>
<feature type="domain" description="HTH merR-type" evidence="3">
    <location>
        <begin position="1"/>
        <end position="69"/>
    </location>
</feature>
<dbReference type="SUPFAM" id="SSF46955">
    <property type="entry name" value="Putative DNA-binding domain"/>
    <property type="match status" value="1"/>
</dbReference>
<dbReference type="Pfam" id="PF13411">
    <property type="entry name" value="MerR_1"/>
    <property type="match status" value="1"/>
</dbReference>
<dbReference type="InterPro" id="IPR000551">
    <property type="entry name" value="MerR-type_HTH_dom"/>
</dbReference>
<keyword evidence="6" id="KW-1185">Reference proteome</keyword>
<evidence type="ECO:0000313" key="4">
    <source>
        <dbReference type="EMBL" id="AIJ33600.1"/>
    </source>
</evidence>
<dbReference type="KEGG" id="cii:CIMIT_06560"/>
<dbReference type="CDD" id="cd00592">
    <property type="entry name" value="HTH_MerR-like"/>
    <property type="match status" value="1"/>
</dbReference>
<dbReference type="EMBL" id="LT906467">
    <property type="protein sequence ID" value="SNV72868.1"/>
    <property type="molecule type" value="Genomic_DNA"/>
</dbReference>
<dbReference type="AlphaFoldDB" id="A0A076NPD9"/>
<dbReference type="Proteomes" id="UP000028780">
    <property type="component" value="Chromosome"/>
</dbReference>
<sequence length="232" mass="24876">MKISEVAAAAGCSVRSVRHLHESGAVAEPARTSGNYREYSISDLAAVVRARALIDAGVPIADVAAEDAAAVVERALAQLDGRIAHLQQQRKRLAMLAANPSGAPEDIRQALRGVFTDPQALQRELDAWDLMALTGVATAATWDQLRTNLNAPECIKAARAAGQLWEGLGEMRTRDSQVAENVARFRELLPHGLLRGVLPTLRPGDVSLGVHDVPTRGAQRVVLQALAEDFDE</sequence>
<reference evidence="5 7" key="2">
    <citation type="submission" date="2017-06" db="EMBL/GenBank/DDBJ databases">
        <authorList>
            <consortium name="Pathogen Informatics"/>
        </authorList>
    </citation>
    <scope>NUCLEOTIDE SEQUENCE [LARGE SCALE GENOMIC DNA]</scope>
    <source>
        <strain evidence="5 7">NCTC13015</strain>
    </source>
</reference>
<dbReference type="STRING" id="156978.CIMIT_06560"/>
<evidence type="ECO:0000259" key="3">
    <source>
        <dbReference type="PROSITE" id="PS50937"/>
    </source>
</evidence>
<protein>
    <submittedName>
        <fullName evidence="5">HTH-type transcriptional regulator</fullName>
    </submittedName>
    <submittedName>
        <fullName evidence="4">Regulatory protein</fullName>
    </submittedName>
</protein>
<dbReference type="PANTHER" id="PTHR30204:SF93">
    <property type="entry name" value="HTH MERR-TYPE DOMAIN-CONTAINING PROTEIN"/>
    <property type="match status" value="1"/>
</dbReference>
<evidence type="ECO:0000313" key="7">
    <source>
        <dbReference type="Proteomes" id="UP000215374"/>
    </source>
</evidence>